<protein>
    <recommendedName>
        <fullName evidence="4">Lipoprotein</fullName>
    </recommendedName>
</protein>
<evidence type="ECO:0000313" key="3">
    <source>
        <dbReference type="Proteomes" id="UP001501495"/>
    </source>
</evidence>
<keyword evidence="3" id="KW-1185">Reference proteome</keyword>
<gene>
    <name evidence="2" type="ORF">GCM10022215_00770</name>
</gene>
<evidence type="ECO:0000313" key="2">
    <source>
        <dbReference type="EMBL" id="GAA4107704.1"/>
    </source>
</evidence>
<accession>A0ABP7X9K6</accession>
<evidence type="ECO:0008006" key="4">
    <source>
        <dbReference type="Google" id="ProtNLM"/>
    </source>
</evidence>
<dbReference type="PROSITE" id="PS51257">
    <property type="entry name" value="PROKAR_LIPOPROTEIN"/>
    <property type="match status" value="1"/>
</dbReference>
<dbReference type="Proteomes" id="UP001501495">
    <property type="component" value="Unassembled WGS sequence"/>
</dbReference>
<sequence>MALEQGRRRAAVSALILAGATALFGGCERQASDTTAYGRLATVDPPCIDRPGEPQACFDAPKAQLTTVAEGDCVEVRWRPASGGGLPPILSIRPIPPSAANGQCDVD</sequence>
<comment type="caution">
    <text evidence="2">The sequence shown here is derived from an EMBL/GenBank/DDBJ whole genome shotgun (WGS) entry which is preliminary data.</text>
</comment>
<organism evidence="2 3">
    <name type="scientific">Nocardioides fonticola</name>
    <dbReference type="NCBI Taxonomy" id="450363"/>
    <lineage>
        <taxon>Bacteria</taxon>
        <taxon>Bacillati</taxon>
        <taxon>Actinomycetota</taxon>
        <taxon>Actinomycetes</taxon>
        <taxon>Propionibacteriales</taxon>
        <taxon>Nocardioidaceae</taxon>
        <taxon>Nocardioides</taxon>
    </lineage>
</organism>
<name>A0ABP7X9K6_9ACTN</name>
<proteinExistence type="predicted"/>
<reference evidence="3" key="1">
    <citation type="journal article" date="2019" name="Int. J. Syst. Evol. Microbiol.">
        <title>The Global Catalogue of Microorganisms (GCM) 10K type strain sequencing project: providing services to taxonomists for standard genome sequencing and annotation.</title>
        <authorList>
            <consortium name="The Broad Institute Genomics Platform"/>
            <consortium name="The Broad Institute Genome Sequencing Center for Infectious Disease"/>
            <person name="Wu L."/>
            <person name="Ma J."/>
        </authorList>
    </citation>
    <scope>NUCLEOTIDE SEQUENCE [LARGE SCALE GENOMIC DNA]</scope>
    <source>
        <strain evidence="3">JCM 16703</strain>
    </source>
</reference>
<feature type="region of interest" description="Disordered" evidence="1">
    <location>
        <begin position="81"/>
        <end position="107"/>
    </location>
</feature>
<evidence type="ECO:0000256" key="1">
    <source>
        <dbReference type="SAM" id="MobiDB-lite"/>
    </source>
</evidence>
<dbReference type="EMBL" id="BAAAZH010000001">
    <property type="protein sequence ID" value="GAA4107704.1"/>
    <property type="molecule type" value="Genomic_DNA"/>
</dbReference>